<dbReference type="SUPFAM" id="SSF48403">
    <property type="entry name" value="Ankyrin repeat"/>
    <property type="match status" value="1"/>
</dbReference>
<evidence type="ECO:0000313" key="1">
    <source>
        <dbReference type="EMBL" id="KJK74969.1"/>
    </source>
</evidence>
<accession>A0A0D9NLY8</accession>
<organism evidence="1 2">
    <name type="scientific">Metarhizium anisopliae BRIP 53293</name>
    <dbReference type="NCBI Taxonomy" id="1291518"/>
    <lineage>
        <taxon>Eukaryota</taxon>
        <taxon>Fungi</taxon>
        <taxon>Dikarya</taxon>
        <taxon>Ascomycota</taxon>
        <taxon>Pezizomycotina</taxon>
        <taxon>Sordariomycetes</taxon>
        <taxon>Hypocreomycetidae</taxon>
        <taxon>Hypocreales</taxon>
        <taxon>Clavicipitaceae</taxon>
        <taxon>Metarhizium</taxon>
    </lineage>
</organism>
<dbReference type="Pfam" id="PF12796">
    <property type="entry name" value="Ank_2"/>
    <property type="match status" value="1"/>
</dbReference>
<name>A0A0D9NLY8_METAN</name>
<gene>
    <name evidence="1" type="ORF">H634G_09803</name>
</gene>
<dbReference type="InterPro" id="IPR036770">
    <property type="entry name" value="Ankyrin_rpt-contain_sf"/>
</dbReference>
<keyword evidence="2" id="KW-1185">Reference proteome</keyword>
<dbReference type="Gene3D" id="1.25.40.20">
    <property type="entry name" value="Ankyrin repeat-containing domain"/>
    <property type="match status" value="1"/>
</dbReference>
<dbReference type="EMBL" id="KE384753">
    <property type="protein sequence ID" value="KJK74969.1"/>
    <property type="molecule type" value="Genomic_DNA"/>
</dbReference>
<dbReference type="SMART" id="SM00248">
    <property type="entry name" value="ANK"/>
    <property type="match status" value="3"/>
</dbReference>
<protein>
    <submittedName>
        <fullName evidence="1">Uncharacterized protein</fullName>
    </submittedName>
</protein>
<evidence type="ECO:0000313" key="2">
    <source>
        <dbReference type="Proteomes" id="UP000054544"/>
    </source>
</evidence>
<dbReference type="Proteomes" id="UP000054544">
    <property type="component" value="Unassembled WGS sequence"/>
</dbReference>
<dbReference type="InterPro" id="IPR002110">
    <property type="entry name" value="Ankyrin_rpt"/>
</dbReference>
<sequence length="287" mass="31698">MHADSFAADYSHATARDPEKQSKYSSTGLAVCLRHSRCSVFRAALLLLIWLLLDAGAGDSLIKSTVLGSHRDVVGMPIDRMANIRHLDGSGRTLIRAAVGRLRNAALVRLLADSGANLSEADSDGCNLLHVAIRGPPEIIKILLEFGKSIGLHRRDSKRRASLLSCRGLGVKGARMSRHLDQADMDRWPPLCWVVRQCKRDLAEDMGSKRGTMLASSGFRILLRHGENRTATSRLGGAAEMTPLTLAWRCGTYEEIVDMLEYGIEREPCLRLQRAMMCRSGDTTYRL</sequence>
<reference evidence="2" key="1">
    <citation type="journal article" date="2014" name="BMC Genomics">
        <title>The genome sequence of the biocontrol fungus Metarhizium anisopliae and comparative genomics of Metarhizium species.</title>
        <authorList>
            <person name="Pattemore J.A."/>
            <person name="Hane J.K."/>
            <person name="Williams A.H."/>
            <person name="Wilson B.A."/>
            <person name="Stodart B.J."/>
            <person name="Ash G.J."/>
        </authorList>
    </citation>
    <scope>NUCLEOTIDE SEQUENCE [LARGE SCALE GENOMIC DNA]</scope>
    <source>
        <strain evidence="2">BRIP 53293</strain>
    </source>
</reference>
<dbReference type="AlphaFoldDB" id="A0A0D9NLY8"/>
<dbReference type="OrthoDB" id="5243355at2759"/>
<proteinExistence type="predicted"/>